<dbReference type="EMBL" id="JACEOR010000259">
    <property type="protein sequence ID" value="MBA4505041.1"/>
    <property type="molecule type" value="Genomic_DNA"/>
</dbReference>
<reference evidence="3 6" key="2">
    <citation type="submission" date="2020-07" db="EMBL/GenBank/DDBJ databases">
        <authorList>
            <person name="Khare M."/>
        </authorList>
    </citation>
    <scope>NUCLEOTIDE SEQUENCE [LARGE SCALE GENOMIC DNA]</scope>
    <source>
        <strain evidence="3 6">P8776</strain>
    </source>
</reference>
<evidence type="ECO:0000313" key="6">
    <source>
        <dbReference type="Proteomes" id="UP000580709"/>
    </source>
</evidence>
<organism evidence="4 5">
    <name type="scientific">Corynebacterium sanguinis</name>
    <dbReference type="NCBI Taxonomy" id="2594913"/>
    <lineage>
        <taxon>Bacteria</taxon>
        <taxon>Bacillati</taxon>
        <taxon>Actinomycetota</taxon>
        <taxon>Actinomycetes</taxon>
        <taxon>Mycobacteriales</taxon>
        <taxon>Corynebacteriaceae</taxon>
        <taxon>Corynebacterium</taxon>
    </lineage>
</organism>
<dbReference type="Proteomes" id="UP000580709">
    <property type="component" value="Unassembled WGS sequence"/>
</dbReference>
<proteinExistence type="predicted"/>
<accession>A0A6C1U428</accession>
<reference evidence="4 5" key="1">
    <citation type="submission" date="2018-12" db="EMBL/GenBank/DDBJ databases">
        <title>Corynebacterium sanguinis sp. nov., a clinically-associated and environmental corynebacterium.</title>
        <authorList>
            <person name="Gonzales-Siles L."/>
            <person name="Jaen-Luchoro D."/>
            <person name="Cardew S."/>
            <person name="Inganas E."/>
            <person name="Ohlen M."/>
            <person name="Jensie-Markopolous S."/>
            <person name="Pinyeiro-Iglesias B."/>
            <person name="Molin K."/>
            <person name="Skovbjerg S."/>
            <person name="Svensson-Stadler L."/>
            <person name="Funke G."/>
            <person name="Moore E.R.B."/>
        </authorList>
    </citation>
    <scope>NUCLEOTIDE SEQUENCE [LARGE SCALE GENOMIC DNA]</scope>
    <source>
        <strain evidence="4 5">58734</strain>
    </source>
</reference>
<keyword evidence="6" id="KW-1185">Reference proteome</keyword>
<dbReference type="OrthoDB" id="4428215at2"/>
<evidence type="ECO:0000256" key="2">
    <source>
        <dbReference type="SAM" id="Phobius"/>
    </source>
</evidence>
<feature type="compositionally biased region" description="Pro residues" evidence="1">
    <location>
        <begin position="158"/>
        <end position="167"/>
    </location>
</feature>
<feature type="transmembrane region" description="Helical" evidence="2">
    <location>
        <begin position="7"/>
        <end position="27"/>
    </location>
</feature>
<gene>
    <name evidence="4" type="ORF">EKI59_00825</name>
    <name evidence="3" type="ORF">H0H28_06815</name>
</gene>
<keyword evidence="2" id="KW-0812">Transmembrane</keyword>
<keyword evidence="2" id="KW-0472">Membrane</keyword>
<feature type="compositionally biased region" description="Low complexity" evidence="1">
    <location>
        <begin position="143"/>
        <end position="157"/>
    </location>
</feature>
<sequence>MNDSKRIVSVFMAVGLALAIGVGVAVWKMSSPTSSADPAYQADAAEPSTTERTSQPVMRGATSPESTAPTEGEAAENTQSPEAAGNTERDPLLPPNAVVNPAPRAATPTRVYRPSNVVPTSVAAPQGDALGTDLAPAGPTGQAVEPVPTAPAEAAPETPAPAAPPSTPATAPTDATVPASPGVNSTDVQNPAESAPAEQLAAPQQLPDPVEQALPPTSTDPKTWWDRLQQVFQ</sequence>
<feature type="compositionally biased region" description="Low complexity" evidence="1">
    <location>
        <begin position="168"/>
        <end position="181"/>
    </location>
</feature>
<protein>
    <recommendedName>
        <fullName evidence="7">DNA-directed RNA polymerase II</fullName>
    </recommendedName>
</protein>
<dbReference type="EMBL" id="RXIR01000001">
    <property type="protein sequence ID" value="TVS30361.1"/>
    <property type="molecule type" value="Genomic_DNA"/>
</dbReference>
<name>A0A6C1U428_9CORY</name>
<dbReference type="Proteomes" id="UP000336646">
    <property type="component" value="Unassembled WGS sequence"/>
</dbReference>
<evidence type="ECO:0000256" key="1">
    <source>
        <dbReference type="SAM" id="MobiDB-lite"/>
    </source>
</evidence>
<dbReference type="AlphaFoldDB" id="A0A6C1U428"/>
<feature type="compositionally biased region" description="Low complexity" evidence="1">
    <location>
        <begin position="191"/>
        <end position="209"/>
    </location>
</feature>
<dbReference type="RefSeq" id="WP_144690331.1">
    <property type="nucleotide sequence ID" value="NZ_JACEOR010000259.1"/>
</dbReference>
<evidence type="ECO:0000313" key="5">
    <source>
        <dbReference type="Proteomes" id="UP000336646"/>
    </source>
</evidence>
<feature type="region of interest" description="Disordered" evidence="1">
    <location>
        <begin position="31"/>
        <end position="233"/>
    </location>
</feature>
<comment type="caution">
    <text evidence="4">The sequence shown here is derived from an EMBL/GenBank/DDBJ whole genome shotgun (WGS) entry which is preliminary data.</text>
</comment>
<keyword evidence="2" id="KW-1133">Transmembrane helix</keyword>
<evidence type="ECO:0000313" key="4">
    <source>
        <dbReference type="EMBL" id="TVS30361.1"/>
    </source>
</evidence>
<feature type="compositionally biased region" description="Polar residues" evidence="1">
    <location>
        <begin position="47"/>
        <end position="56"/>
    </location>
</feature>
<evidence type="ECO:0000313" key="3">
    <source>
        <dbReference type="EMBL" id="MBA4505041.1"/>
    </source>
</evidence>
<evidence type="ECO:0008006" key="7">
    <source>
        <dbReference type="Google" id="ProtNLM"/>
    </source>
</evidence>
<feature type="compositionally biased region" description="Low complexity" evidence="1">
    <location>
        <begin position="95"/>
        <end position="110"/>
    </location>
</feature>